<name>A0A507AV93_9PEZI</name>
<organism evidence="5 6">
    <name type="scientific">Thyridium curvatum</name>
    <dbReference type="NCBI Taxonomy" id="1093900"/>
    <lineage>
        <taxon>Eukaryota</taxon>
        <taxon>Fungi</taxon>
        <taxon>Dikarya</taxon>
        <taxon>Ascomycota</taxon>
        <taxon>Pezizomycotina</taxon>
        <taxon>Sordariomycetes</taxon>
        <taxon>Sordariomycetidae</taxon>
        <taxon>Thyridiales</taxon>
        <taxon>Thyridiaceae</taxon>
        <taxon>Thyridium</taxon>
    </lineage>
</organism>
<dbReference type="AlphaFoldDB" id="A0A507AV93"/>
<dbReference type="Pfam" id="PF00135">
    <property type="entry name" value="COesterase"/>
    <property type="match status" value="1"/>
</dbReference>
<dbReference type="RefSeq" id="XP_030996426.1">
    <property type="nucleotide sequence ID" value="XM_031139596.1"/>
</dbReference>
<reference evidence="5 6" key="1">
    <citation type="submission" date="2019-06" db="EMBL/GenBank/DDBJ databases">
        <title>Draft genome sequence of the filamentous fungus Phialemoniopsis curvata isolated from diesel fuel.</title>
        <authorList>
            <person name="Varaljay V.A."/>
            <person name="Lyon W.J."/>
            <person name="Crouch A.L."/>
            <person name="Drake C.E."/>
            <person name="Hollomon J.M."/>
            <person name="Nadeau L.J."/>
            <person name="Nunn H.S."/>
            <person name="Stevenson B.S."/>
            <person name="Bojanowski C.L."/>
            <person name="Crookes-Goodson W.J."/>
        </authorList>
    </citation>
    <scope>NUCLEOTIDE SEQUENCE [LARGE SCALE GENOMIC DNA]</scope>
    <source>
        <strain evidence="5 6">D216</strain>
    </source>
</reference>
<feature type="chain" id="PRO_5021510955" description="Carboxylic ester hydrolase" evidence="3">
    <location>
        <begin position="23"/>
        <end position="591"/>
    </location>
</feature>
<comment type="similarity">
    <text evidence="1 3">Belongs to the type-B carboxylesterase/lipase family.</text>
</comment>
<feature type="domain" description="Carboxylesterase type B" evidence="4">
    <location>
        <begin position="42"/>
        <end position="537"/>
    </location>
</feature>
<feature type="signal peptide" evidence="3">
    <location>
        <begin position="1"/>
        <end position="22"/>
    </location>
</feature>
<protein>
    <recommendedName>
        <fullName evidence="3">Carboxylic ester hydrolase</fullName>
        <ecNumber evidence="3">3.1.1.-</ecNumber>
    </recommendedName>
</protein>
<evidence type="ECO:0000256" key="2">
    <source>
        <dbReference type="ARBA" id="ARBA00022801"/>
    </source>
</evidence>
<dbReference type="SUPFAM" id="SSF53474">
    <property type="entry name" value="alpha/beta-Hydrolases"/>
    <property type="match status" value="1"/>
</dbReference>
<dbReference type="InterPro" id="IPR002018">
    <property type="entry name" value="CarbesteraseB"/>
</dbReference>
<dbReference type="InterPro" id="IPR029058">
    <property type="entry name" value="AB_hydrolase_fold"/>
</dbReference>
<keyword evidence="6" id="KW-1185">Reference proteome</keyword>
<evidence type="ECO:0000259" key="4">
    <source>
        <dbReference type="Pfam" id="PF00135"/>
    </source>
</evidence>
<evidence type="ECO:0000313" key="6">
    <source>
        <dbReference type="Proteomes" id="UP000319257"/>
    </source>
</evidence>
<gene>
    <name evidence="5" type="ORF">E0L32_005110</name>
</gene>
<dbReference type="GeneID" id="41972557"/>
<sequence length="591" mass="63671">MRHAPALALLLEAACFFSGAQSESSPRVLDKKQDVTYEGLDRAGVEVFLNIPYGQDTGGANRFKPPRLHVPEHGTVIKARSYGPACPQQTGVWSGPLSLSPVNDISEDCLNLNIARPKGTLPDSHLPVIVWIHGGSFWTGMNAEITTRPDGMILQSVENGTPIIHVAMNYRLGFFGFAQSDALESEGSENAGLRDQRLAIEWVRDNIANFGGDPERITIFGQSSGGLAVGAQILAYGGSKPVPFQQGICESQALEPGITGNFTIDAMQALVDYVGCNSSSLHSAETVACLRGFDMASLLNASLATYVGDIAHNIGDVWLPAVDGDFLPAAPSALVRERRFANVTAMIGWCDNDVVYYTDFAIKTAQDTRAFVASYVPGLTPRHVDELLALYPVGDFAADEAAGLSAEFYRAARVFRDIIMTCQPMWLGENMAAAGSDVFLYDWNQTILDLPIAAVSNRTGLGPVHTSEFAYVFGNLSHYDTNGYPFAPTPADYALERRGARSWATFAATGRPSLEGHDTFRGFGPAFPPAAKTTTTTTTCRKDAFVFVVGGPHEGLAALDGPKSTPAIRAQKLRERCAFINSPEIIAELQY</sequence>
<dbReference type="InterPro" id="IPR050654">
    <property type="entry name" value="AChE-related_enzymes"/>
</dbReference>
<dbReference type="Proteomes" id="UP000319257">
    <property type="component" value="Unassembled WGS sequence"/>
</dbReference>
<dbReference type="STRING" id="1093900.A0A507AV93"/>
<evidence type="ECO:0000256" key="3">
    <source>
        <dbReference type="RuleBase" id="RU361235"/>
    </source>
</evidence>
<dbReference type="EC" id="3.1.1.-" evidence="3"/>
<accession>A0A507AV93</accession>
<evidence type="ECO:0000313" key="5">
    <source>
        <dbReference type="EMBL" id="TPX14715.1"/>
    </source>
</evidence>
<dbReference type="GO" id="GO:0052689">
    <property type="term" value="F:carboxylic ester hydrolase activity"/>
    <property type="evidence" value="ECO:0007669"/>
    <property type="project" value="TreeGrafter"/>
</dbReference>
<comment type="caution">
    <text evidence="5">The sequence shown here is derived from an EMBL/GenBank/DDBJ whole genome shotgun (WGS) entry which is preliminary data.</text>
</comment>
<dbReference type="EMBL" id="SKBQ01000026">
    <property type="protein sequence ID" value="TPX14715.1"/>
    <property type="molecule type" value="Genomic_DNA"/>
</dbReference>
<dbReference type="Gene3D" id="3.40.50.1820">
    <property type="entry name" value="alpha/beta hydrolase"/>
    <property type="match status" value="1"/>
</dbReference>
<dbReference type="InParanoid" id="A0A507AV93"/>
<dbReference type="PROSITE" id="PS00122">
    <property type="entry name" value="CARBOXYLESTERASE_B_1"/>
    <property type="match status" value="1"/>
</dbReference>
<dbReference type="InterPro" id="IPR019826">
    <property type="entry name" value="Carboxylesterase_B_AS"/>
</dbReference>
<dbReference type="PANTHER" id="PTHR43918">
    <property type="entry name" value="ACETYLCHOLINESTERASE"/>
    <property type="match status" value="1"/>
</dbReference>
<dbReference type="OrthoDB" id="408631at2759"/>
<keyword evidence="3" id="KW-0732">Signal</keyword>
<proteinExistence type="inferred from homology"/>
<keyword evidence="2 3" id="KW-0378">Hydrolase</keyword>
<evidence type="ECO:0000256" key="1">
    <source>
        <dbReference type="ARBA" id="ARBA00005964"/>
    </source>
</evidence>
<dbReference type="PANTHER" id="PTHR43918:SF4">
    <property type="entry name" value="CARBOXYLIC ESTER HYDROLASE"/>
    <property type="match status" value="1"/>
</dbReference>